<keyword evidence="3" id="KW-1185">Reference proteome</keyword>
<sequence length="118" mass="13418">MKKGFIWCLLLSLVLVVGCSKTEPQESQLTLNDVIQTFKEKGYEVDSSEKPMFQAIGADDGVIFYIENSPVKIYQYPSTKDLDKAKSSNSLLKDWPFNGRFLLETKNEDAIKIFSDLK</sequence>
<keyword evidence="1" id="KW-0732">Signal</keyword>
<gene>
    <name evidence="2" type="ORF">ACFO1S_20435</name>
</gene>
<comment type="caution">
    <text evidence="2">The sequence shown here is derived from an EMBL/GenBank/DDBJ whole genome shotgun (WGS) entry which is preliminary data.</text>
</comment>
<evidence type="ECO:0008006" key="4">
    <source>
        <dbReference type="Google" id="ProtNLM"/>
    </source>
</evidence>
<dbReference type="Proteomes" id="UP001595755">
    <property type="component" value="Unassembled WGS sequence"/>
</dbReference>
<dbReference type="EMBL" id="JBHSED010000040">
    <property type="protein sequence ID" value="MFC4305802.1"/>
    <property type="molecule type" value="Genomic_DNA"/>
</dbReference>
<proteinExistence type="predicted"/>
<evidence type="ECO:0000313" key="3">
    <source>
        <dbReference type="Proteomes" id="UP001595755"/>
    </source>
</evidence>
<feature type="chain" id="PRO_5047145969" description="Lipoprotein" evidence="1">
    <location>
        <begin position="23"/>
        <end position="118"/>
    </location>
</feature>
<dbReference type="PROSITE" id="PS51257">
    <property type="entry name" value="PROKAR_LIPOPROTEIN"/>
    <property type="match status" value="1"/>
</dbReference>
<accession>A0ABV8SG24</accession>
<name>A0ABV8SG24_9BACL</name>
<evidence type="ECO:0000256" key="1">
    <source>
        <dbReference type="SAM" id="SignalP"/>
    </source>
</evidence>
<evidence type="ECO:0000313" key="2">
    <source>
        <dbReference type="EMBL" id="MFC4305802.1"/>
    </source>
</evidence>
<reference evidence="3" key="1">
    <citation type="journal article" date="2019" name="Int. J. Syst. Evol. Microbiol.">
        <title>The Global Catalogue of Microorganisms (GCM) 10K type strain sequencing project: providing services to taxonomists for standard genome sequencing and annotation.</title>
        <authorList>
            <consortium name="The Broad Institute Genomics Platform"/>
            <consortium name="The Broad Institute Genome Sequencing Center for Infectious Disease"/>
            <person name="Wu L."/>
            <person name="Ma J."/>
        </authorList>
    </citation>
    <scope>NUCLEOTIDE SEQUENCE [LARGE SCALE GENOMIC DNA]</scope>
    <source>
        <strain evidence="3">CGMCC 4.1641</strain>
    </source>
</reference>
<organism evidence="2 3">
    <name type="scientific">Cohnella boryungensis</name>
    <dbReference type="NCBI Taxonomy" id="768479"/>
    <lineage>
        <taxon>Bacteria</taxon>
        <taxon>Bacillati</taxon>
        <taxon>Bacillota</taxon>
        <taxon>Bacilli</taxon>
        <taxon>Bacillales</taxon>
        <taxon>Paenibacillaceae</taxon>
        <taxon>Cohnella</taxon>
    </lineage>
</organism>
<feature type="signal peptide" evidence="1">
    <location>
        <begin position="1"/>
        <end position="22"/>
    </location>
</feature>
<dbReference type="RefSeq" id="WP_378127452.1">
    <property type="nucleotide sequence ID" value="NZ_JBHSED010000040.1"/>
</dbReference>
<protein>
    <recommendedName>
        <fullName evidence="4">Lipoprotein</fullName>
    </recommendedName>
</protein>